<sequence length="114" mass="11806">PQPCEGLLLLRQSLCHLGWSAVVQSQLTLPPGSSDSPASASQVAGIPCHHAQLIFIFLIETGFHHGGQAGLELLNSSDPPASASQSAGITGASPCAQLMLLFWGGVCVCVKMKQ</sequence>
<dbReference type="PRINTS" id="PR02045">
    <property type="entry name" value="F138DOMAIN"/>
</dbReference>
<keyword evidence="2" id="KW-1185">Reference proteome</keyword>
<dbReference type="PANTHER" id="PTHR12138:SF151">
    <property type="entry name" value="SECRETED PROTEIN"/>
    <property type="match status" value="1"/>
</dbReference>
<accession>A0A7N9CDV8</accession>
<dbReference type="Proteomes" id="UP000233100">
    <property type="component" value="Chromosome 14"/>
</dbReference>
<dbReference type="GeneTree" id="ENSGT01150000286943"/>
<evidence type="ECO:0000313" key="2">
    <source>
        <dbReference type="Proteomes" id="UP000233100"/>
    </source>
</evidence>
<dbReference type="AlphaFoldDB" id="A0A7N9CDV8"/>
<reference evidence="1 2" key="1">
    <citation type="submission" date="2013-03" db="EMBL/GenBank/DDBJ databases">
        <authorList>
            <person name="Warren W."/>
            <person name="Wilson R.K."/>
        </authorList>
    </citation>
    <scope>NUCLEOTIDE SEQUENCE</scope>
</reference>
<reference evidence="1" key="3">
    <citation type="submission" date="2025-09" db="UniProtKB">
        <authorList>
            <consortium name="Ensembl"/>
        </authorList>
    </citation>
    <scope>IDENTIFICATION</scope>
</reference>
<reference evidence="1" key="2">
    <citation type="submission" date="2025-08" db="UniProtKB">
        <authorList>
            <consortium name="Ensembl"/>
        </authorList>
    </citation>
    <scope>IDENTIFICATION</scope>
</reference>
<protein>
    <submittedName>
        <fullName evidence="1">Uncharacterized protein</fullName>
    </submittedName>
</protein>
<evidence type="ECO:0000313" key="1">
    <source>
        <dbReference type="Ensembl" id="ENSMFAP00000050465.1"/>
    </source>
</evidence>
<organism evidence="1 2">
    <name type="scientific">Macaca fascicularis</name>
    <name type="common">Crab-eating macaque</name>
    <name type="synonym">Cynomolgus monkey</name>
    <dbReference type="NCBI Taxonomy" id="9541"/>
    <lineage>
        <taxon>Eukaryota</taxon>
        <taxon>Metazoa</taxon>
        <taxon>Chordata</taxon>
        <taxon>Craniata</taxon>
        <taxon>Vertebrata</taxon>
        <taxon>Euteleostomi</taxon>
        <taxon>Mammalia</taxon>
        <taxon>Eutheria</taxon>
        <taxon>Euarchontoglires</taxon>
        <taxon>Primates</taxon>
        <taxon>Haplorrhini</taxon>
        <taxon>Catarrhini</taxon>
        <taxon>Cercopithecidae</taxon>
        <taxon>Cercopithecinae</taxon>
        <taxon>Macaca</taxon>
    </lineage>
</organism>
<dbReference type="PANTHER" id="PTHR12138">
    <property type="entry name" value="PRIMATE-EXPANDED PROTEIN FAMILY"/>
    <property type="match status" value="1"/>
</dbReference>
<name>A0A7N9CDV8_MACFA</name>
<dbReference type="Ensembl" id="ENSMFAT00000088712.1">
    <property type="protein sequence ID" value="ENSMFAP00000050465.1"/>
    <property type="gene ID" value="ENSMFAG00000062574.1"/>
</dbReference>
<proteinExistence type="predicted"/>